<accession>A0AAW0QZH8</accession>
<feature type="compositionally biased region" description="Polar residues" evidence="6">
    <location>
        <begin position="15"/>
        <end position="30"/>
    </location>
</feature>
<evidence type="ECO:0000256" key="6">
    <source>
        <dbReference type="SAM" id="MobiDB-lite"/>
    </source>
</evidence>
<comment type="caution">
    <text evidence="7">The sequence shown here is derived from an EMBL/GenBank/DDBJ whole genome shotgun (WGS) entry which is preliminary data.</text>
</comment>
<keyword evidence="5" id="KW-0539">Nucleus</keyword>
<evidence type="ECO:0000256" key="1">
    <source>
        <dbReference type="ARBA" id="ARBA00004123"/>
    </source>
</evidence>
<keyword evidence="8" id="KW-1185">Reference proteome</keyword>
<evidence type="ECO:0000256" key="5">
    <source>
        <dbReference type="ARBA" id="ARBA00023242"/>
    </source>
</evidence>
<reference evidence="7 8" key="1">
    <citation type="submission" date="2023-01" db="EMBL/GenBank/DDBJ databases">
        <title>Analysis of 21 Apiospora genomes using comparative genomics revels a genus with tremendous synthesis potential of carbohydrate active enzymes and secondary metabolites.</title>
        <authorList>
            <person name="Sorensen T."/>
        </authorList>
    </citation>
    <scope>NUCLEOTIDE SEQUENCE [LARGE SCALE GENOMIC DNA]</scope>
    <source>
        <strain evidence="7 8">CBS 117206</strain>
    </source>
</reference>
<name>A0AAW0QZH8_9PEZI</name>
<dbReference type="InterPro" id="IPR052035">
    <property type="entry name" value="ZnF_BED_domain_contain"/>
</dbReference>
<dbReference type="GO" id="GO:0008270">
    <property type="term" value="F:zinc ion binding"/>
    <property type="evidence" value="ECO:0007669"/>
    <property type="project" value="UniProtKB-KW"/>
</dbReference>
<keyword evidence="3" id="KW-0863">Zinc-finger</keyword>
<dbReference type="GO" id="GO:0005634">
    <property type="term" value="C:nucleus"/>
    <property type="evidence" value="ECO:0007669"/>
    <property type="project" value="UniProtKB-SubCell"/>
</dbReference>
<organism evidence="7 8">
    <name type="scientific">Apiospora kogelbergensis</name>
    <dbReference type="NCBI Taxonomy" id="1337665"/>
    <lineage>
        <taxon>Eukaryota</taxon>
        <taxon>Fungi</taxon>
        <taxon>Dikarya</taxon>
        <taxon>Ascomycota</taxon>
        <taxon>Pezizomycotina</taxon>
        <taxon>Sordariomycetes</taxon>
        <taxon>Xylariomycetidae</taxon>
        <taxon>Amphisphaeriales</taxon>
        <taxon>Apiosporaceae</taxon>
        <taxon>Apiospora</taxon>
    </lineage>
</organism>
<keyword evidence="2" id="KW-0479">Metal-binding</keyword>
<dbReference type="Proteomes" id="UP001392437">
    <property type="component" value="Unassembled WGS sequence"/>
</dbReference>
<keyword evidence="4" id="KW-0862">Zinc</keyword>
<evidence type="ECO:0000313" key="8">
    <source>
        <dbReference type="Proteomes" id="UP001392437"/>
    </source>
</evidence>
<dbReference type="PANTHER" id="PTHR46481:SF10">
    <property type="entry name" value="ZINC FINGER BED DOMAIN-CONTAINING PROTEIN 39"/>
    <property type="match status" value="1"/>
</dbReference>
<dbReference type="EMBL" id="JAQQWP010000004">
    <property type="protein sequence ID" value="KAK8120395.1"/>
    <property type="molecule type" value="Genomic_DNA"/>
</dbReference>
<evidence type="ECO:0000313" key="7">
    <source>
        <dbReference type="EMBL" id="KAK8120395.1"/>
    </source>
</evidence>
<proteinExistence type="predicted"/>
<sequence length="399" mass="44856">MDAFVQRSSRRKPSTAASQNSERFGESSQAIDSHVTDFNDSISVPNYFTSSPPRFSSPSVSVDTAPEPLTDLPPFPDYTVWTPAIFSHLPGLLLCHDTTKELAWWWRPKPPIHTNHYVFVASTSKSIERHLAAKHHIHAPRSSRHAADARGRSLASFLPVDRHNPFEQALLGRVNNMYSSRRTTLLLLNWLLRENLPFHTVDTPAFEQVIKSLNPIASIPHSKSFLRLLDCHWKQWTFLLGLPPVKGRHRGIDIASHVADTIDDFGFASSVGYATLDNASSNTTCMEAMGTYFDFDPAERRISCAPHTINLVTKAMMYGTKRDNFAELLRTVGSIHPDTDITEGGRDMVAADVQALDEALDEVIFYEEPPELEFGEDTTYEGLDLLDDPIQRIWPNHHA</sequence>
<gene>
    <name evidence="7" type="ORF">PG999_004515</name>
</gene>
<evidence type="ECO:0000256" key="3">
    <source>
        <dbReference type="ARBA" id="ARBA00022771"/>
    </source>
</evidence>
<dbReference type="PANTHER" id="PTHR46481">
    <property type="entry name" value="ZINC FINGER BED DOMAIN-CONTAINING PROTEIN 4"/>
    <property type="match status" value="1"/>
</dbReference>
<protein>
    <submittedName>
        <fullName evidence="7">Uncharacterized protein</fullName>
    </submittedName>
</protein>
<evidence type="ECO:0000256" key="2">
    <source>
        <dbReference type="ARBA" id="ARBA00022723"/>
    </source>
</evidence>
<feature type="region of interest" description="Disordered" evidence="6">
    <location>
        <begin position="1"/>
        <end position="30"/>
    </location>
</feature>
<comment type="subcellular location">
    <subcellularLocation>
        <location evidence="1">Nucleus</location>
    </subcellularLocation>
</comment>
<evidence type="ECO:0000256" key="4">
    <source>
        <dbReference type="ARBA" id="ARBA00022833"/>
    </source>
</evidence>
<dbReference type="AlphaFoldDB" id="A0AAW0QZH8"/>